<feature type="transmembrane region" description="Helical" evidence="5">
    <location>
        <begin position="361"/>
        <end position="382"/>
    </location>
</feature>
<feature type="transmembrane region" description="Helical" evidence="5">
    <location>
        <begin position="218"/>
        <end position="240"/>
    </location>
</feature>
<evidence type="ECO:0000256" key="4">
    <source>
        <dbReference type="ARBA" id="ARBA00023136"/>
    </source>
</evidence>
<comment type="subcellular location">
    <subcellularLocation>
        <location evidence="1">Membrane</location>
        <topology evidence="1">Multi-pass membrane protein</topology>
    </subcellularLocation>
</comment>
<evidence type="ECO:0000256" key="2">
    <source>
        <dbReference type="ARBA" id="ARBA00022692"/>
    </source>
</evidence>
<accession>A0ABW5NRV6</accession>
<feature type="transmembrane region" description="Helical" evidence="5">
    <location>
        <begin position="178"/>
        <end position="198"/>
    </location>
</feature>
<dbReference type="RefSeq" id="WP_379820339.1">
    <property type="nucleotide sequence ID" value="NZ_JBHUMD010000007.1"/>
</dbReference>
<feature type="transmembrane region" description="Helical" evidence="5">
    <location>
        <begin position="139"/>
        <end position="158"/>
    </location>
</feature>
<name>A0ABW5NRV6_9FLAO</name>
<proteinExistence type="predicted"/>
<protein>
    <submittedName>
        <fullName evidence="6">APC family permease</fullName>
    </submittedName>
</protein>
<keyword evidence="7" id="KW-1185">Reference proteome</keyword>
<dbReference type="InterPro" id="IPR050598">
    <property type="entry name" value="AminoAcid_Transporter"/>
</dbReference>
<keyword evidence="4 5" id="KW-0472">Membrane</keyword>
<feature type="transmembrane region" description="Helical" evidence="5">
    <location>
        <begin position="261"/>
        <end position="286"/>
    </location>
</feature>
<sequence>MENQNENTHLKRELGLLDGTMLVVGSMIGSGIFIVSADMMRNVGSAGWLTFIWILSGLMTMIAAISYGELSAMFPKAGGQYVYLKEAYNKLIAFLYGWSFFAVIQTGTIAAVGVAFAKFTAYLYPPVSDQNVLYEIGSFKLNAAQLVSIATIIILTYINSRGVKNGKWIQTILTITKIASLFGLVIFGLVMAFDSNIWATNWTDAWNAQSYDKDTNSWLPIGGTVLMSAIAASMVGSLFSSDAWNGVTFISGEIKNPQRNVGMSLFLGTLIVTVIYISANIMYLAVLPNDSIAFAASDRVAVAASHPIFGNIGTYIIAVMIMISTFGCNNGLIMAGARVYYTMAKDGLFFKKAAKLNTASVPGWGLWFQCFWASALCLTGKYGDLLDFVMIIVVIFYILTIYGIFILRKKMANADRPYKAFGYPVLPAIYIILAAAFCFFLLKDRTSTCGWGVLIMLAGIPVYYLTKPKE</sequence>
<feature type="transmembrane region" description="Helical" evidence="5">
    <location>
        <begin position="388"/>
        <end position="408"/>
    </location>
</feature>
<feature type="transmembrane region" description="Helical" evidence="5">
    <location>
        <begin position="21"/>
        <end position="40"/>
    </location>
</feature>
<dbReference type="Proteomes" id="UP001597480">
    <property type="component" value="Unassembled WGS sequence"/>
</dbReference>
<feature type="transmembrane region" description="Helical" evidence="5">
    <location>
        <begin position="420"/>
        <end position="442"/>
    </location>
</feature>
<dbReference type="PANTHER" id="PTHR11785:SF512">
    <property type="entry name" value="SOBREMESA, ISOFORM B"/>
    <property type="match status" value="1"/>
</dbReference>
<feature type="transmembrane region" description="Helical" evidence="5">
    <location>
        <begin position="91"/>
        <end position="119"/>
    </location>
</feature>
<feature type="transmembrane region" description="Helical" evidence="5">
    <location>
        <begin position="448"/>
        <end position="466"/>
    </location>
</feature>
<keyword evidence="3 5" id="KW-1133">Transmembrane helix</keyword>
<dbReference type="PIRSF" id="PIRSF006060">
    <property type="entry name" value="AA_transporter"/>
    <property type="match status" value="1"/>
</dbReference>
<dbReference type="InterPro" id="IPR002293">
    <property type="entry name" value="AA/rel_permease1"/>
</dbReference>
<dbReference type="Pfam" id="PF13520">
    <property type="entry name" value="AA_permease_2"/>
    <property type="match status" value="1"/>
</dbReference>
<comment type="caution">
    <text evidence="6">The sequence shown here is derived from an EMBL/GenBank/DDBJ whole genome shotgun (WGS) entry which is preliminary data.</text>
</comment>
<evidence type="ECO:0000256" key="5">
    <source>
        <dbReference type="SAM" id="Phobius"/>
    </source>
</evidence>
<reference evidence="7" key="1">
    <citation type="journal article" date="2019" name="Int. J. Syst. Evol. Microbiol.">
        <title>The Global Catalogue of Microorganisms (GCM) 10K type strain sequencing project: providing services to taxonomists for standard genome sequencing and annotation.</title>
        <authorList>
            <consortium name="The Broad Institute Genomics Platform"/>
            <consortium name="The Broad Institute Genome Sequencing Center for Infectious Disease"/>
            <person name="Wu L."/>
            <person name="Ma J."/>
        </authorList>
    </citation>
    <scope>NUCLEOTIDE SEQUENCE [LARGE SCALE GENOMIC DNA]</scope>
    <source>
        <strain evidence="7">KCTC 42107</strain>
    </source>
</reference>
<feature type="transmembrane region" description="Helical" evidence="5">
    <location>
        <begin position="46"/>
        <end position="70"/>
    </location>
</feature>
<feature type="transmembrane region" description="Helical" evidence="5">
    <location>
        <begin position="315"/>
        <end position="341"/>
    </location>
</feature>
<organism evidence="6 7">
    <name type="scientific">Flavobacterium suzhouense</name>
    <dbReference type="NCBI Taxonomy" id="1529638"/>
    <lineage>
        <taxon>Bacteria</taxon>
        <taxon>Pseudomonadati</taxon>
        <taxon>Bacteroidota</taxon>
        <taxon>Flavobacteriia</taxon>
        <taxon>Flavobacteriales</taxon>
        <taxon>Flavobacteriaceae</taxon>
        <taxon>Flavobacterium</taxon>
    </lineage>
</organism>
<dbReference type="PANTHER" id="PTHR11785">
    <property type="entry name" value="AMINO ACID TRANSPORTER"/>
    <property type="match status" value="1"/>
</dbReference>
<evidence type="ECO:0000256" key="3">
    <source>
        <dbReference type="ARBA" id="ARBA00022989"/>
    </source>
</evidence>
<dbReference type="EMBL" id="JBHUMD010000007">
    <property type="protein sequence ID" value="MFD2601816.1"/>
    <property type="molecule type" value="Genomic_DNA"/>
</dbReference>
<gene>
    <name evidence="6" type="ORF">ACFSR3_07095</name>
</gene>
<dbReference type="Gene3D" id="1.20.1740.10">
    <property type="entry name" value="Amino acid/polyamine transporter I"/>
    <property type="match status" value="1"/>
</dbReference>
<evidence type="ECO:0000256" key="1">
    <source>
        <dbReference type="ARBA" id="ARBA00004141"/>
    </source>
</evidence>
<evidence type="ECO:0000313" key="7">
    <source>
        <dbReference type="Proteomes" id="UP001597480"/>
    </source>
</evidence>
<keyword evidence="2 5" id="KW-0812">Transmembrane</keyword>
<evidence type="ECO:0000313" key="6">
    <source>
        <dbReference type="EMBL" id="MFD2601816.1"/>
    </source>
</evidence>